<sequence length="666" mass="75949">MPLGNLRKGDSSDSNLCGIEADFDFEISCVVDYHVKIGEFDFVVAPLIDPEYRPSLKQAPQCGSFEEVVPFVEKDISMSPTQFVACVIGKISTWIDLDSENESLRTDSETVLKKELDWASYLSLRACLLPAPKGTFCANYARCVNQIMHSLQNSMQLWIRIPVGETVDDSLVDYWKTWNSFRLLCEHHSRLWVALDNLGVQPSDDSIARWYGEPVAAFIMRTDSFLSNQSDSSNNLPMHLQKLIIDCFNRSIQFETITPFVRFFVLLVRNLLFLFLLSVFWTSDSGRYPLQPYRDHIVFLYKRMDPLTERERIEFRYRDFPQKLFQPLKINQKALTYHDNEKDATKYKLYKKAICQALLDRVPDEKASEITLVLVVVGAGRGCLVKTSVQAAKETGRKLKVYAVEKNPNALGALNGLVMAEDMEDIVTIVTSDVRYWNAPETADILVSEMLGTFGDSELSPECLDGAQRFLKEDGISIPSSYTSFLHPVTASKLYDKIKAEKDILRFESAFIVKLLNVTQLAPSQPVFTFTHPKHHSDKESNSRHKKLLFFIPDDRESVMVHGFAGYFDATLYKDVRIGTEPSTATPKVFTWYAMFFPLRTPTCLHRGSSLEVHFWRCCDSTKVWYEWCVTSPTLSPIHNSNGAFDLNYVNNTDFLGSLAISRAKF</sequence>
<reference evidence="10" key="1">
    <citation type="journal article" date="2019" name="Toxins">
        <title>Detection of Abrin-Like and Prepropulchellin-Like Toxin Genes and Transcripts Using Whole Genome Sequencing and Full-Length Transcript Sequencing of Abrus precatorius.</title>
        <authorList>
            <person name="Hovde B.T."/>
            <person name="Daligault H.E."/>
            <person name="Hanschen E.R."/>
            <person name="Kunde Y.A."/>
            <person name="Johnson M.B."/>
            <person name="Starkenburg S.R."/>
            <person name="Johnson S.L."/>
        </authorList>
    </citation>
    <scope>NUCLEOTIDE SEQUENCE [LARGE SCALE GENOMIC DNA]</scope>
</reference>
<dbReference type="InterPro" id="IPR035247">
    <property type="entry name" value="PRMT5_TIM"/>
</dbReference>
<dbReference type="InterPro" id="IPR035248">
    <property type="entry name" value="PRMT5_C"/>
</dbReference>
<feature type="domain" description="PRMT5 oligomerisation" evidence="9">
    <location>
        <begin position="481"/>
        <end position="644"/>
    </location>
</feature>
<evidence type="ECO:0000313" key="10">
    <source>
        <dbReference type="Proteomes" id="UP000694853"/>
    </source>
</evidence>
<feature type="active site" description="Proton donor/acceptor" evidence="5">
    <location>
        <position position="449"/>
    </location>
</feature>
<dbReference type="PROSITE" id="PS51678">
    <property type="entry name" value="SAM_MT_PRMT"/>
    <property type="match status" value="1"/>
</dbReference>
<keyword evidence="3 4" id="KW-0949">S-adenosyl-L-methionine</keyword>
<protein>
    <recommendedName>
        <fullName evidence="4">Protein arginine N-methyltransferase</fullName>
    </recommendedName>
</protein>
<keyword evidence="10" id="KW-1185">Reference proteome</keyword>
<dbReference type="Gene3D" id="2.70.160.11">
    <property type="entry name" value="Hnrnp arginine n-methyltransferase1"/>
    <property type="match status" value="1"/>
</dbReference>
<evidence type="ECO:0000256" key="3">
    <source>
        <dbReference type="ARBA" id="ARBA00022691"/>
    </source>
</evidence>
<dbReference type="Pfam" id="PF17286">
    <property type="entry name" value="PRMT5_C"/>
    <property type="match status" value="1"/>
</dbReference>
<evidence type="ECO:0000256" key="2">
    <source>
        <dbReference type="ARBA" id="ARBA00022679"/>
    </source>
</evidence>
<feature type="binding site" evidence="6">
    <location>
        <begin position="346"/>
        <end position="347"/>
    </location>
    <ligand>
        <name>S-adenosyl-L-methionine</name>
        <dbReference type="ChEBI" id="CHEBI:59789"/>
    </ligand>
</feature>
<keyword evidence="2 4" id="KW-0808">Transferase</keyword>
<keyword evidence="1 4" id="KW-0489">Methyltransferase</keyword>
<evidence type="ECO:0000256" key="5">
    <source>
        <dbReference type="PIRSR" id="PIRSR015894-1"/>
    </source>
</evidence>
<evidence type="ECO:0000256" key="4">
    <source>
        <dbReference type="PIRNR" id="PIRNR015894"/>
    </source>
</evidence>
<feature type="binding site" evidence="6">
    <location>
        <position position="337"/>
    </location>
    <ligand>
        <name>S-adenosyl-L-methionine</name>
        <dbReference type="ChEBI" id="CHEBI:59789"/>
    </ligand>
</feature>
<dbReference type="InterPro" id="IPR035075">
    <property type="entry name" value="PRMT5"/>
</dbReference>
<name>A0A8B8JQN7_ABRPR</name>
<dbReference type="AlphaFoldDB" id="A0A8B8JQN7"/>
<proteinExistence type="inferred from homology"/>
<organism evidence="10 11">
    <name type="scientific">Abrus precatorius</name>
    <name type="common">Indian licorice</name>
    <name type="synonym">Glycine abrus</name>
    <dbReference type="NCBI Taxonomy" id="3816"/>
    <lineage>
        <taxon>Eukaryota</taxon>
        <taxon>Viridiplantae</taxon>
        <taxon>Streptophyta</taxon>
        <taxon>Embryophyta</taxon>
        <taxon>Tracheophyta</taxon>
        <taxon>Spermatophyta</taxon>
        <taxon>Magnoliopsida</taxon>
        <taxon>eudicotyledons</taxon>
        <taxon>Gunneridae</taxon>
        <taxon>Pentapetalae</taxon>
        <taxon>rosids</taxon>
        <taxon>fabids</taxon>
        <taxon>Fabales</taxon>
        <taxon>Fabaceae</taxon>
        <taxon>Papilionoideae</taxon>
        <taxon>50 kb inversion clade</taxon>
        <taxon>NPAAA clade</taxon>
        <taxon>indigoferoid/millettioid clade</taxon>
        <taxon>Abreae</taxon>
        <taxon>Abrus</taxon>
    </lineage>
</organism>
<dbReference type="PANTHER" id="PTHR10738">
    <property type="entry name" value="PROTEIN ARGININE N-METHYLTRANSFERASE 5"/>
    <property type="match status" value="1"/>
</dbReference>
<accession>A0A8B8JQN7</accession>
<dbReference type="PIRSF" id="PIRSF015894">
    <property type="entry name" value="Skb1_MeTrfase"/>
    <property type="match status" value="1"/>
</dbReference>
<dbReference type="GO" id="GO:0032259">
    <property type="term" value="P:methylation"/>
    <property type="evidence" value="ECO:0007669"/>
    <property type="project" value="UniProtKB-KW"/>
</dbReference>
<feature type="binding site" evidence="6">
    <location>
        <position position="405"/>
    </location>
    <ligand>
        <name>S-adenosyl-L-methionine</name>
        <dbReference type="ChEBI" id="CHEBI:59789"/>
    </ligand>
</feature>
<feature type="active site" description="Proton donor/acceptor" evidence="5">
    <location>
        <position position="458"/>
    </location>
</feature>
<evidence type="ECO:0000256" key="1">
    <source>
        <dbReference type="ARBA" id="ARBA00022603"/>
    </source>
</evidence>
<comment type="similarity">
    <text evidence="4">Belongs to the class I-like SAM-binding methyltransferase superfamily.</text>
</comment>
<feature type="domain" description="PRMT5 TIM barrel" evidence="8">
    <location>
        <begin position="40"/>
        <end position="254"/>
    </location>
</feature>
<reference evidence="11" key="2">
    <citation type="submission" date="2025-08" db="UniProtKB">
        <authorList>
            <consortium name="RefSeq"/>
        </authorList>
    </citation>
    <scope>IDENTIFICATION</scope>
    <source>
        <tissue evidence="11">Young leaves</tissue>
    </source>
</reference>
<gene>
    <name evidence="11" type="primary">LOC113847801</name>
</gene>
<dbReference type="GO" id="GO:0016274">
    <property type="term" value="F:protein-arginine N-methyltransferase activity"/>
    <property type="evidence" value="ECO:0007669"/>
    <property type="project" value="InterPro"/>
</dbReference>
<dbReference type="GO" id="GO:0005634">
    <property type="term" value="C:nucleus"/>
    <property type="evidence" value="ECO:0007669"/>
    <property type="project" value="TreeGrafter"/>
</dbReference>
<dbReference type="GeneID" id="113847801"/>
<dbReference type="InterPro" id="IPR007857">
    <property type="entry name" value="Arg_MeTrfase_PRMT5"/>
</dbReference>
<evidence type="ECO:0000259" key="9">
    <source>
        <dbReference type="Pfam" id="PF17286"/>
    </source>
</evidence>
<evidence type="ECO:0000259" key="7">
    <source>
        <dbReference type="Pfam" id="PF05185"/>
    </source>
</evidence>
<dbReference type="Gene3D" id="3.40.50.150">
    <property type="entry name" value="Vaccinia Virus protein VP39"/>
    <property type="match status" value="1"/>
</dbReference>
<dbReference type="OrthoDB" id="1368803at2759"/>
<evidence type="ECO:0000259" key="8">
    <source>
        <dbReference type="Pfam" id="PF17285"/>
    </source>
</evidence>
<dbReference type="KEGG" id="aprc:113847801"/>
<dbReference type="Gene3D" id="3.20.20.150">
    <property type="entry name" value="Divalent-metal-dependent TIM barrel enzymes"/>
    <property type="match status" value="1"/>
</dbReference>
<dbReference type="InterPro" id="IPR029063">
    <property type="entry name" value="SAM-dependent_MTases_sf"/>
</dbReference>
<dbReference type="Pfam" id="PF05185">
    <property type="entry name" value="PRMT5"/>
    <property type="match status" value="1"/>
</dbReference>
<dbReference type="RefSeq" id="XP_027332888.1">
    <property type="nucleotide sequence ID" value="XM_027477087.1"/>
</dbReference>
<dbReference type="PANTHER" id="PTHR10738:SF0">
    <property type="entry name" value="PROTEIN ARGININE N-METHYLTRANSFERASE 5"/>
    <property type="match status" value="1"/>
</dbReference>
<dbReference type="InterPro" id="IPR025799">
    <property type="entry name" value="Arg_MeTrfase"/>
</dbReference>
<dbReference type="GO" id="GO:0006355">
    <property type="term" value="P:regulation of DNA-templated transcription"/>
    <property type="evidence" value="ECO:0007669"/>
    <property type="project" value="TreeGrafter"/>
</dbReference>
<evidence type="ECO:0000313" key="11">
    <source>
        <dbReference type="RefSeq" id="XP_027332888.1"/>
    </source>
</evidence>
<dbReference type="Pfam" id="PF17285">
    <property type="entry name" value="PRMT5_TIM"/>
    <property type="match status" value="1"/>
</dbReference>
<evidence type="ECO:0000256" key="6">
    <source>
        <dbReference type="PIRSR" id="PIRSR015894-2"/>
    </source>
</evidence>
<dbReference type="SUPFAM" id="SSF53335">
    <property type="entry name" value="S-adenosyl-L-methionine-dependent methyltransferases"/>
    <property type="match status" value="1"/>
</dbReference>
<feature type="domain" description="PRMT5 arginine-N-methyltransferase" evidence="7">
    <location>
        <begin position="310"/>
        <end position="478"/>
    </location>
</feature>
<dbReference type="Proteomes" id="UP000694853">
    <property type="component" value="Unplaced"/>
</dbReference>
<dbReference type="GO" id="GO:0005829">
    <property type="term" value="C:cytosol"/>
    <property type="evidence" value="ECO:0007669"/>
    <property type="project" value="TreeGrafter"/>
</dbReference>